<dbReference type="RefSeq" id="WP_345255931.1">
    <property type="nucleotide sequence ID" value="NZ_BAABGY010000007.1"/>
</dbReference>
<accession>A0ABP8GY07</accession>
<dbReference type="InterPro" id="IPR000073">
    <property type="entry name" value="AB_hydrolase_1"/>
</dbReference>
<reference evidence="3" key="1">
    <citation type="journal article" date="2019" name="Int. J. Syst. Evol. Microbiol.">
        <title>The Global Catalogue of Microorganisms (GCM) 10K type strain sequencing project: providing services to taxonomists for standard genome sequencing and annotation.</title>
        <authorList>
            <consortium name="The Broad Institute Genomics Platform"/>
            <consortium name="The Broad Institute Genome Sequencing Center for Infectious Disease"/>
            <person name="Wu L."/>
            <person name="Ma J."/>
        </authorList>
    </citation>
    <scope>NUCLEOTIDE SEQUENCE [LARGE SCALE GENOMIC DNA]</scope>
    <source>
        <strain evidence="3">JCM 17919</strain>
    </source>
</reference>
<dbReference type="Proteomes" id="UP001501725">
    <property type="component" value="Unassembled WGS sequence"/>
</dbReference>
<dbReference type="PANTHER" id="PTHR43689">
    <property type="entry name" value="HYDROLASE"/>
    <property type="match status" value="1"/>
</dbReference>
<gene>
    <name evidence="2" type="ORF">GCM10023184_23670</name>
</gene>
<dbReference type="GO" id="GO:0016787">
    <property type="term" value="F:hydrolase activity"/>
    <property type="evidence" value="ECO:0007669"/>
    <property type="project" value="UniProtKB-KW"/>
</dbReference>
<dbReference type="Gene3D" id="3.40.50.1820">
    <property type="entry name" value="alpha/beta hydrolase"/>
    <property type="match status" value="1"/>
</dbReference>
<dbReference type="EMBL" id="BAABGY010000007">
    <property type="protein sequence ID" value="GAA4331625.1"/>
    <property type="molecule type" value="Genomic_DNA"/>
</dbReference>
<evidence type="ECO:0000313" key="3">
    <source>
        <dbReference type="Proteomes" id="UP001501725"/>
    </source>
</evidence>
<name>A0ABP8GY07_9BACT</name>
<proteinExistence type="predicted"/>
<dbReference type="Pfam" id="PF12697">
    <property type="entry name" value="Abhydrolase_6"/>
    <property type="match status" value="1"/>
</dbReference>
<dbReference type="PANTHER" id="PTHR43689:SF8">
    <property type="entry name" value="ALPHA_BETA-HYDROLASES SUPERFAMILY PROTEIN"/>
    <property type="match status" value="1"/>
</dbReference>
<dbReference type="InterPro" id="IPR029058">
    <property type="entry name" value="AB_hydrolase_fold"/>
</dbReference>
<comment type="caution">
    <text evidence="2">The sequence shown here is derived from an EMBL/GenBank/DDBJ whole genome shotgun (WGS) entry which is preliminary data.</text>
</comment>
<protein>
    <submittedName>
        <fullName evidence="2">Alpha/beta hydrolase</fullName>
    </submittedName>
</protein>
<feature type="domain" description="AB hydrolase-1" evidence="1">
    <location>
        <begin position="32"/>
        <end position="249"/>
    </location>
</feature>
<sequence>MTYPDGFDGLFTRNGTDLYVYHAVTHPGWPTIVFLHDSLGCTALWRDFPARLAAATQCNLLVYDRQGYGRSAPFSGPPRTKGYLEREAAVLRGLLDALSLRDVVLFGHSDGASIALIAAALQPAGIRALVSEAAHLFVEPETLQGVRTAVEQYSATNLKERLGKYHGSKTEALFRAWTDTWLDPAFRNWDITPLLPGISCPTLVIQGEHDEYGTVRQVEGIASGINGPVEVLLLPGIGHTPHKEAPEATLHHAAAFLKGLEA</sequence>
<dbReference type="SUPFAM" id="SSF53474">
    <property type="entry name" value="alpha/beta-Hydrolases"/>
    <property type="match status" value="1"/>
</dbReference>
<keyword evidence="3" id="KW-1185">Reference proteome</keyword>
<organism evidence="2 3">
    <name type="scientific">Flaviaesturariibacter amylovorans</name>
    <dbReference type="NCBI Taxonomy" id="1084520"/>
    <lineage>
        <taxon>Bacteria</taxon>
        <taxon>Pseudomonadati</taxon>
        <taxon>Bacteroidota</taxon>
        <taxon>Chitinophagia</taxon>
        <taxon>Chitinophagales</taxon>
        <taxon>Chitinophagaceae</taxon>
        <taxon>Flaviaestuariibacter</taxon>
    </lineage>
</organism>
<evidence type="ECO:0000259" key="1">
    <source>
        <dbReference type="Pfam" id="PF12697"/>
    </source>
</evidence>
<keyword evidence="2" id="KW-0378">Hydrolase</keyword>
<evidence type="ECO:0000313" key="2">
    <source>
        <dbReference type="EMBL" id="GAA4331625.1"/>
    </source>
</evidence>